<dbReference type="PANTHER" id="PTHR43124:SF10">
    <property type="entry name" value="PURINE EFFLUX PUMP PBUE"/>
    <property type="match status" value="1"/>
</dbReference>
<dbReference type="CDD" id="cd17324">
    <property type="entry name" value="MFS_NepI_like"/>
    <property type="match status" value="1"/>
</dbReference>
<organism evidence="8 9">
    <name type="scientific">Aquabacterium commune</name>
    <dbReference type="NCBI Taxonomy" id="70586"/>
    <lineage>
        <taxon>Bacteria</taxon>
        <taxon>Pseudomonadati</taxon>
        <taxon>Pseudomonadota</taxon>
        <taxon>Betaproteobacteria</taxon>
        <taxon>Burkholderiales</taxon>
        <taxon>Aquabacterium</taxon>
    </lineage>
</organism>
<dbReference type="PANTHER" id="PTHR43124">
    <property type="entry name" value="PURINE EFFLUX PUMP PBUE"/>
    <property type="match status" value="1"/>
</dbReference>
<feature type="transmembrane region" description="Helical" evidence="6">
    <location>
        <begin position="299"/>
        <end position="316"/>
    </location>
</feature>
<feature type="transmembrane region" description="Helical" evidence="6">
    <location>
        <begin position="142"/>
        <end position="161"/>
    </location>
</feature>
<dbReference type="EMBL" id="SNXW01000003">
    <property type="protein sequence ID" value="TDP84440.1"/>
    <property type="molecule type" value="Genomic_DNA"/>
</dbReference>
<dbReference type="InterPro" id="IPR036259">
    <property type="entry name" value="MFS_trans_sf"/>
</dbReference>
<proteinExistence type="predicted"/>
<sequence>MELERALSRQSLRSASWSLLFGNFIIGCGVMVTAGTLNDITHDLQVSVTEGGRLIAVAAMMMGVGAPILAWRVAQMDRRKLLTWAMLWYAAGHLLSALAPDYHWLMPIRALTVLSAAVFTPQAAATAAFMSTPARRGRAITFVFMGWSIASVAGMPMSAWIGERMGWRVAMACVAAGALLAAVLVNRSLPHGIRPPALSLRLWGKVFKSPLLMALVLVTACQSAGQFTLLAYAAPYYRQVFGASPEQISLMFGWFGALALTGNVVLNRMVDRVGAAPAVSLTLGMMALSLLLWPLAGSLPALALVMLPWALSGFATNSGQQARLGGLSPRLAPALMALNTSAIYMGHALGASGGGWVIAHQGYASLHWPGLAWMLLALALSLWAQRVQKRQEERRAQVLGLD</sequence>
<dbReference type="Gene3D" id="1.20.1250.20">
    <property type="entry name" value="MFS general substrate transporter like domains"/>
    <property type="match status" value="1"/>
</dbReference>
<comment type="subcellular location">
    <subcellularLocation>
        <location evidence="1">Cell membrane</location>
        <topology evidence="1">Multi-pass membrane protein</topology>
    </subcellularLocation>
</comment>
<keyword evidence="3 6" id="KW-0812">Transmembrane</keyword>
<feature type="transmembrane region" description="Helical" evidence="6">
    <location>
        <begin position="111"/>
        <end position="130"/>
    </location>
</feature>
<evidence type="ECO:0000313" key="8">
    <source>
        <dbReference type="EMBL" id="TDP84440.1"/>
    </source>
</evidence>
<name>A0A4R6RE11_9BURK</name>
<dbReference type="InterPro" id="IPR020846">
    <property type="entry name" value="MFS_dom"/>
</dbReference>
<evidence type="ECO:0000256" key="4">
    <source>
        <dbReference type="ARBA" id="ARBA00022989"/>
    </source>
</evidence>
<feature type="transmembrane region" description="Helical" evidence="6">
    <location>
        <begin position="210"/>
        <end position="235"/>
    </location>
</feature>
<dbReference type="PROSITE" id="PS51257">
    <property type="entry name" value="PROKAR_LIPOPROTEIN"/>
    <property type="match status" value="1"/>
</dbReference>
<dbReference type="InterPro" id="IPR050189">
    <property type="entry name" value="MFS_Efflux_Transporters"/>
</dbReference>
<keyword evidence="5 6" id="KW-0472">Membrane</keyword>
<dbReference type="PROSITE" id="PS50850">
    <property type="entry name" value="MFS"/>
    <property type="match status" value="1"/>
</dbReference>
<evidence type="ECO:0000256" key="1">
    <source>
        <dbReference type="ARBA" id="ARBA00004651"/>
    </source>
</evidence>
<feature type="domain" description="Major facilitator superfamily (MFS) profile" evidence="7">
    <location>
        <begin position="15"/>
        <end position="389"/>
    </location>
</feature>
<evidence type="ECO:0000259" key="7">
    <source>
        <dbReference type="PROSITE" id="PS50850"/>
    </source>
</evidence>
<feature type="transmembrane region" description="Helical" evidence="6">
    <location>
        <begin position="167"/>
        <end position="189"/>
    </location>
</feature>
<dbReference type="SUPFAM" id="SSF103473">
    <property type="entry name" value="MFS general substrate transporter"/>
    <property type="match status" value="1"/>
</dbReference>
<evidence type="ECO:0000256" key="2">
    <source>
        <dbReference type="ARBA" id="ARBA00022475"/>
    </source>
</evidence>
<evidence type="ECO:0000256" key="3">
    <source>
        <dbReference type="ARBA" id="ARBA00022692"/>
    </source>
</evidence>
<feature type="transmembrane region" description="Helical" evidence="6">
    <location>
        <begin position="365"/>
        <end position="384"/>
    </location>
</feature>
<keyword evidence="9" id="KW-1185">Reference proteome</keyword>
<feature type="transmembrane region" description="Helical" evidence="6">
    <location>
        <begin position="12"/>
        <end position="34"/>
    </location>
</feature>
<feature type="transmembrane region" description="Helical" evidence="6">
    <location>
        <begin position="247"/>
        <end position="266"/>
    </location>
</feature>
<feature type="transmembrane region" description="Helical" evidence="6">
    <location>
        <begin position="81"/>
        <end position="99"/>
    </location>
</feature>
<evidence type="ECO:0000256" key="6">
    <source>
        <dbReference type="SAM" id="Phobius"/>
    </source>
</evidence>
<gene>
    <name evidence="8" type="ORF">EV672_1038</name>
</gene>
<dbReference type="Pfam" id="PF07690">
    <property type="entry name" value="MFS_1"/>
    <property type="match status" value="1"/>
</dbReference>
<dbReference type="GO" id="GO:0022857">
    <property type="term" value="F:transmembrane transporter activity"/>
    <property type="evidence" value="ECO:0007669"/>
    <property type="project" value="InterPro"/>
</dbReference>
<feature type="transmembrane region" description="Helical" evidence="6">
    <location>
        <begin position="54"/>
        <end position="74"/>
    </location>
</feature>
<accession>A0A4R6RE11</accession>
<evidence type="ECO:0000313" key="9">
    <source>
        <dbReference type="Proteomes" id="UP000294593"/>
    </source>
</evidence>
<reference evidence="8 9" key="1">
    <citation type="submission" date="2019-03" db="EMBL/GenBank/DDBJ databases">
        <title>Genomic Encyclopedia of Type Strains, Phase IV (KMG-IV): sequencing the most valuable type-strain genomes for metagenomic binning, comparative biology and taxonomic classification.</title>
        <authorList>
            <person name="Goeker M."/>
        </authorList>
    </citation>
    <scope>NUCLEOTIDE SEQUENCE [LARGE SCALE GENOMIC DNA]</scope>
    <source>
        <strain evidence="8 9">DSM 11901</strain>
    </source>
</reference>
<keyword evidence="2" id="KW-1003">Cell membrane</keyword>
<protein>
    <submittedName>
        <fullName evidence="8">Putative MFS family arabinose efflux permease</fullName>
    </submittedName>
</protein>
<keyword evidence="4 6" id="KW-1133">Transmembrane helix</keyword>
<comment type="caution">
    <text evidence="8">The sequence shown here is derived from an EMBL/GenBank/DDBJ whole genome shotgun (WGS) entry which is preliminary data.</text>
</comment>
<dbReference type="Proteomes" id="UP000294593">
    <property type="component" value="Unassembled WGS sequence"/>
</dbReference>
<dbReference type="RefSeq" id="WP_243738560.1">
    <property type="nucleotide sequence ID" value="NZ_SNXW01000003.1"/>
</dbReference>
<dbReference type="InterPro" id="IPR011701">
    <property type="entry name" value="MFS"/>
</dbReference>
<evidence type="ECO:0000256" key="5">
    <source>
        <dbReference type="ARBA" id="ARBA00023136"/>
    </source>
</evidence>
<dbReference type="AlphaFoldDB" id="A0A4R6RE11"/>
<dbReference type="GO" id="GO:0005886">
    <property type="term" value="C:plasma membrane"/>
    <property type="evidence" value="ECO:0007669"/>
    <property type="project" value="UniProtKB-SubCell"/>
</dbReference>